<keyword evidence="5" id="KW-1185">Reference proteome</keyword>
<evidence type="ECO:0000259" key="3">
    <source>
        <dbReference type="Pfam" id="PF03061"/>
    </source>
</evidence>
<dbReference type="PANTHER" id="PTHR21660">
    <property type="entry name" value="THIOESTERASE SUPERFAMILY MEMBER-RELATED"/>
    <property type="match status" value="1"/>
</dbReference>
<dbReference type="Pfam" id="PF03061">
    <property type="entry name" value="4HBT"/>
    <property type="match status" value="1"/>
</dbReference>
<dbReference type="SUPFAM" id="SSF54637">
    <property type="entry name" value="Thioesterase/thiol ester dehydrase-isomerase"/>
    <property type="match status" value="1"/>
</dbReference>
<dbReference type="GO" id="GO:0047617">
    <property type="term" value="F:fatty acyl-CoA hydrolase activity"/>
    <property type="evidence" value="ECO:0007669"/>
    <property type="project" value="InterPro"/>
</dbReference>
<organism evidence="4 5">
    <name type="scientific">Rhodocollybia butyracea</name>
    <dbReference type="NCBI Taxonomy" id="206335"/>
    <lineage>
        <taxon>Eukaryota</taxon>
        <taxon>Fungi</taxon>
        <taxon>Dikarya</taxon>
        <taxon>Basidiomycota</taxon>
        <taxon>Agaricomycotina</taxon>
        <taxon>Agaricomycetes</taxon>
        <taxon>Agaricomycetidae</taxon>
        <taxon>Agaricales</taxon>
        <taxon>Marasmiineae</taxon>
        <taxon>Omphalotaceae</taxon>
        <taxon>Rhodocollybia</taxon>
    </lineage>
</organism>
<dbReference type="AlphaFoldDB" id="A0A9P5U763"/>
<dbReference type="PANTHER" id="PTHR21660:SF1">
    <property type="entry name" value="ACYL-COENZYME A THIOESTERASE 13"/>
    <property type="match status" value="1"/>
</dbReference>
<proteinExistence type="inferred from homology"/>
<dbReference type="InterPro" id="IPR006683">
    <property type="entry name" value="Thioestr_dom"/>
</dbReference>
<dbReference type="InterPro" id="IPR029069">
    <property type="entry name" value="HotDog_dom_sf"/>
</dbReference>
<accession>A0A9P5U763</accession>
<comment type="similarity">
    <text evidence="1">Belongs to the thioesterase PaaI family.</text>
</comment>
<evidence type="ECO:0000313" key="5">
    <source>
        <dbReference type="Proteomes" id="UP000772434"/>
    </source>
</evidence>
<evidence type="ECO:0000256" key="2">
    <source>
        <dbReference type="ARBA" id="ARBA00022801"/>
    </source>
</evidence>
<dbReference type="Proteomes" id="UP000772434">
    <property type="component" value="Unassembled WGS sequence"/>
</dbReference>
<reference evidence="4" key="1">
    <citation type="submission" date="2020-11" db="EMBL/GenBank/DDBJ databases">
        <authorList>
            <consortium name="DOE Joint Genome Institute"/>
            <person name="Ahrendt S."/>
            <person name="Riley R."/>
            <person name="Andreopoulos W."/>
            <person name="Labutti K."/>
            <person name="Pangilinan J."/>
            <person name="Ruiz-Duenas F.J."/>
            <person name="Barrasa J.M."/>
            <person name="Sanchez-Garcia M."/>
            <person name="Camarero S."/>
            <person name="Miyauchi S."/>
            <person name="Serrano A."/>
            <person name="Linde D."/>
            <person name="Babiker R."/>
            <person name="Drula E."/>
            <person name="Ayuso-Fernandez I."/>
            <person name="Pacheco R."/>
            <person name="Padilla G."/>
            <person name="Ferreira P."/>
            <person name="Barriuso J."/>
            <person name="Kellner H."/>
            <person name="Castanera R."/>
            <person name="Alfaro M."/>
            <person name="Ramirez L."/>
            <person name="Pisabarro A.G."/>
            <person name="Kuo A."/>
            <person name="Tritt A."/>
            <person name="Lipzen A."/>
            <person name="He G."/>
            <person name="Yan M."/>
            <person name="Ng V."/>
            <person name="Cullen D."/>
            <person name="Martin F."/>
            <person name="Rosso M.-N."/>
            <person name="Henrissat B."/>
            <person name="Hibbett D."/>
            <person name="Martinez A.T."/>
            <person name="Grigoriev I.V."/>
        </authorList>
    </citation>
    <scope>NUCLEOTIDE SEQUENCE</scope>
    <source>
        <strain evidence="4">AH 40177</strain>
    </source>
</reference>
<dbReference type="CDD" id="cd03443">
    <property type="entry name" value="PaaI_thioesterase"/>
    <property type="match status" value="1"/>
</dbReference>
<dbReference type="Gene3D" id="3.10.129.10">
    <property type="entry name" value="Hotdog Thioesterase"/>
    <property type="match status" value="1"/>
</dbReference>
<comment type="caution">
    <text evidence="4">The sequence shown here is derived from an EMBL/GenBank/DDBJ whole genome shotgun (WGS) entry which is preliminary data.</text>
</comment>
<dbReference type="InterPro" id="IPR003736">
    <property type="entry name" value="PAAI_dom"/>
</dbReference>
<dbReference type="EMBL" id="JADNRY010000058">
    <property type="protein sequence ID" value="KAF9068701.1"/>
    <property type="molecule type" value="Genomic_DNA"/>
</dbReference>
<protein>
    <submittedName>
        <fullName evidence="4">HotDog domain-containing protein</fullName>
    </submittedName>
</protein>
<evidence type="ECO:0000256" key="1">
    <source>
        <dbReference type="ARBA" id="ARBA00008324"/>
    </source>
</evidence>
<dbReference type="InterPro" id="IPR039298">
    <property type="entry name" value="ACOT13"/>
</dbReference>
<name>A0A9P5U763_9AGAR</name>
<feature type="domain" description="Thioesterase" evidence="3">
    <location>
        <begin position="92"/>
        <end position="167"/>
    </location>
</feature>
<sequence length="186" mass="20408">MSLEPETTYTSFYTHNLVDGNATPDFKEAIDHLVHTPSHIPEWRPKLFGASIMDRMVLSEVNLGPMADEPSRQEAKVVLKLVVNEEMLNLANTVHGGALAYFVDFCSSLALLALDATQKMTVSQAINIVFHSPASLGDTIRIVSRSVTAGGRSASGKTEIWNETHRRLVVSGVHIKMRASPPRSKL</sequence>
<dbReference type="OrthoDB" id="2831072at2759"/>
<gene>
    <name evidence="4" type="ORF">BDP27DRAFT_1326796</name>
</gene>
<keyword evidence="2" id="KW-0378">Hydrolase</keyword>
<dbReference type="NCBIfam" id="TIGR00369">
    <property type="entry name" value="unchar_dom_1"/>
    <property type="match status" value="1"/>
</dbReference>
<evidence type="ECO:0000313" key="4">
    <source>
        <dbReference type="EMBL" id="KAF9068701.1"/>
    </source>
</evidence>